<gene>
    <name evidence="2" type="ORF">ACFQJ4_04600</name>
</gene>
<feature type="transmembrane region" description="Helical" evidence="1">
    <location>
        <begin position="130"/>
        <end position="150"/>
    </location>
</feature>
<sequence length="362" mass="38244">MSKTDPVETASDGTRDLYDVSTWEPRTALDRLAARIHRFGIAAGRIVLVLLAVVVLLVQVVLGGLGATLVSDPYAIGLVALSVVPALGLAAYIYTADVTSGEPLEMLVGTYVLGVLFAGFAAVVNTLLSFVQILPILGTVVFFYVVVGPVEEAVKLLAVRLYAYRDDRFDAVVDGAVYGAAAGLGFATIENALYITRQLNAAGAGGEAAALLGVGGGVAWLAQFGGLQQLVAQGGQITTVRALAGPGHVIYSAFAGYYLGLAKFNREDAGPIVVKGLVIAAFIHGTYNVLAGVVPGVVALAFPGVPVILLFFGFVVVYDGLFGYLLYRKLARYRRVYRATRPDGTEAETEREFEVARTEFEE</sequence>
<dbReference type="RefSeq" id="WP_276235599.1">
    <property type="nucleotide sequence ID" value="NZ_CP119802.1"/>
</dbReference>
<name>A0ABD5ZM91_9EURY</name>
<dbReference type="InterPro" id="IPR026898">
    <property type="entry name" value="PrsW"/>
</dbReference>
<proteinExistence type="predicted"/>
<evidence type="ECO:0000313" key="2">
    <source>
        <dbReference type="EMBL" id="MFC7234595.1"/>
    </source>
</evidence>
<evidence type="ECO:0000313" key="3">
    <source>
        <dbReference type="Proteomes" id="UP001596398"/>
    </source>
</evidence>
<keyword evidence="1" id="KW-0812">Transmembrane</keyword>
<feature type="transmembrane region" description="Helical" evidence="1">
    <location>
        <begin position="39"/>
        <end position="62"/>
    </location>
</feature>
<dbReference type="GO" id="GO:0008237">
    <property type="term" value="F:metallopeptidase activity"/>
    <property type="evidence" value="ECO:0007669"/>
    <property type="project" value="UniProtKB-KW"/>
</dbReference>
<keyword evidence="2" id="KW-0378">Hydrolase</keyword>
<dbReference type="PANTHER" id="PTHR36844:SF1">
    <property type="entry name" value="PROTEASE PRSW"/>
    <property type="match status" value="1"/>
</dbReference>
<dbReference type="GeneID" id="79266263"/>
<protein>
    <submittedName>
        <fullName evidence="2">PrsW family intramembrane metalloprotease</fullName>
    </submittedName>
</protein>
<dbReference type="Pfam" id="PF13367">
    <property type="entry name" value="PrsW-protease"/>
    <property type="match status" value="1"/>
</dbReference>
<comment type="caution">
    <text evidence="2">The sequence shown here is derived from an EMBL/GenBank/DDBJ whole genome shotgun (WGS) entry which is preliminary data.</text>
</comment>
<feature type="transmembrane region" description="Helical" evidence="1">
    <location>
        <begin position="74"/>
        <end position="94"/>
    </location>
</feature>
<reference evidence="2 3" key="1">
    <citation type="journal article" date="2019" name="Int. J. Syst. Evol. Microbiol.">
        <title>The Global Catalogue of Microorganisms (GCM) 10K type strain sequencing project: providing services to taxonomists for standard genome sequencing and annotation.</title>
        <authorList>
            <consortium name="The Broad Institute Genomics Platform"/>
            <consortium name="The Broad Institute Genome Sequencing Center for Infectious Disease"/>
            <person name="Wu L."/>
            <person name="Ma J."/>
        </authorList>
    </citation>
    <scope>NUCLEOTIDE SEQUENCE [LARGE SCALE GENOMIC DNA]</scope>
    <source>
        <strain evidence="2 3">DT85</strain>
    </source>
</reference>
<accession>A0ABD5ZM91</accession>
<keyword evidence="3" id="KW-1185">Reference proteome</keyword>
<keyword evidence="2" id="KW-0645">Protease</keyword>
<keyword evidence="1" id="KW-0472">Membrane</keyword>
<dbReference type="Proteomes" id="UP001596398">
    <property type="component" value="Unassembled WGS sequence"/>
</dbReference>
<evidence type="ECO:0000256" key="1">
    <source>
        <dbReference type="SAM" id="Phobius"/>
    </source>
</evidence>
<feature type="transmembrane region" description="Helical" evidence="1">
    <location>
        <begin position="308"/>
        <end position="327"/>
    </location>
</feature>
<feature type="transmembrane region" description="Helical" evidence="1">
    <location>
        <begin position="272"/>
        <end position="302"/>
    </location>
</feature>
<keyword evidence="1" id="KW-1133">Transmembrane helix</keyword>
<dbReference type="PANTHER" id="PTHR36844">
    <property type="entry name" value="PROTEASE PRSW"/>
    <property type="match status" value="1"/>
</dbReference>
<dbReference type="AlphaFoldDB" id="A0ABD5ZM91"/>
<dbReference type="EMBL" id="JBHTAP010000001">
    <property type="protein sequence ID" value="MFC7234595.1"/>
    <property type="molecule type" value="Genomic_DNA"/>
</dbReference>
<feature type="transmembrane region" description="Helical" evidence="1">
    <location>
        <begin position="106"/>
        <end position="124"/>
    </location>
</feature>
<organism evidence="2 3">
    <name type="scientific">Halosegnis marinus</name>
    <dbReference type="NCBI Taxonomy" id="3034023"/>
    <lineage>
        <taxon>Archaea</taxon>
        <taxon>Methanobacteriati</taxon>
        <taxon>Methanobacteriota</taxon>
        <taxon>Stenosarchaea group</taxon>
        <taxon>Halobacteria</taxon>
        <taxon>Halobacteriales</taxon>
        <taxon>Natronomonadaceae</taxon>
        <taxon>Halosegnis</taxon>
    </lineage>
</organism>
<keyword evidence="2" id="KW-0482">Metalloprotease</keyword>